<sequence length="11" mass="1259">MCHVIRGTQSQ</sequence>
<protein>
    <submittedName>
        <fullName evidence="1">Uncharacterized protein</fullName>
    </submittedName>
</protein>
<organism evidence="1">
    <name type="scientific">Arundo donax</name>
    <name type="common">Giant reed</name>
    <name type="synonym">Donax arundinaceus</name>
    <dbReference type="NCBI Taxonomy" id="35708"/>
    <lineage>
        <taxon>Eukaryota</taxon>
        <taxon>Viridiplantae</taxon>
        <taxon>Streptophyta</taxon>
        <taxon>Embryophyta</taxon>
        <taxon>Tracheophyta</taxon>
        <taxon>Spermatophyta</taxon>
        <taxon>Magnoliopsida</taxon>
        <taxon>Liliopsida</taxon>
        <taxon>Poales</taxon>
        <taxon>Poaceae</taxon>
        <taxon>PACMAD clade</taxon>
        <taxon>Arundinoideae</taxon>
        <taxon>Arundineae</taxon>
        <taxon>Arundo</taxon>
    </lineage>
</organism>
<accession>A0A0A8Y9D6</accession>
<reference evidence="1" key="1">
    <citation type="submission" date="2014-09" db="EMBL/GenBank/DDBJ databases">
        <authorList>
            <person name="Magalhaes I.L.F."/>
            <person name="Oliveira U."/>
            <person name="Santos F.R."/>
            <person name="Vidigal T.H.D.A."/>
            <person name="Brescovit A.D."/>
            <person name="Santos A.J."/>
        </authorList>
    </citation>
    <scope>NUCLEOTIDE SEQUENCE</scope>
    <source>
        <tissue evidence="1">Shoot tissue taken approximately 20 cm above the soil surface</tissue>
    </source>
</reference>
<name>A0A0A8Y9D6_ARUDO</name>
<evidence type="ECO:0000313" key="1">
    <source>
        <dbReference type="EMBL" id="JAD22946.1"/>
    </source>
</evidence>
<dbReference type="EMBL" id="GBRH01274949">
    <property type="protein sequence ID" value="JAD22946.1"/>
    <property type="molecule type" value="Transcribed_RNA"/>
</dbReference>
<reference evidence="1" key="2">
    <citation type="journal article" date="2015" name="Data Brief">
        <title>Shoot transcriptome of the giant reed, Arundo donax.</title>
        <authorList>
            <person name="Barrero R.A."/>
            <person name="Guerrero F.D."/>
            <person name="Moolhuijzen P."/>
            <person name="Goolsby J.A."/>
            <person name="Tidwell J."/>
            <person name="Bellgard S.E."/>
            <person name="Bellgard M.I."/>
        </authorList>
    </citation>
    <scope>NUCLEOTIDE SEQUENCE</scope>
    <source>
        <tissue evidence="1">Shoot tissue taken approximately 20 cm above the soil surface</tissue>
    </source>
</reference>
<proteinExistence type="predicted"/>